<comment type="caution">
    <text evidence="2">The sequence shown here is derived from an EMBL/GenBank/DDBJ whole genome shotgun (WGS) entry which is preliminary data.</text>
</comment>
<sequence>MDTEREGVTMPELVLVVEPEQPIGGERLDALTQGLGDDLRTMARLQVTSVAAADPGHGSKSVQAWELGMLAVGGLFSATTMRAIAQIAIAYAERTRTRSIRIRRGDTELVITGSTRIDDPTLVAGLARLIETSVPSGSALPSSSGEQAAPPPAPRPRSGGTGA</sequence>
<evidence type="ECO:0000256" key="1">
    <source>
        <dbReference type="SAM" id="MobiDB-lite"/>
    </source>
</evidence>
<protein>
    <submittedName>
        <fullName evidence="2">Uncharacterized protein</fullName>
    </submittedName>
</protein>
<gene>
    <name evidence="2" type="ORF">DKT68_08115</name>
</gene>
<feature type="region of interest" description="Disordered" evidence="1">
    <location>
        <begin position="135"/>
        <end position="163"/>
    </location>
</feature>
<accession>A0A317DDT0</accession>
<reference evidence="2 3" key="1">
    <citation type="submission" date="2018-05" db="EMBL/GenBank/DDBJ databases">
        <title>Micromonospora atacamensis sp. nov., a novel actinobacteria isolated from high altitude Atacama Desert soil.</title>
        <authorList>
            <person name="Carro L."/>
            <person name="Golinska P."/>
            <person name="Klenk H.-P."/>
            <person name="Goodfellow M."/>
        </authorList>
    </citation>
    <scope>NUCLEOTIDE SEQUENCE [LARGE SCALE GENOMIC DNA]</scope>
    <source>
        <strain evidence="2 3">5R2A7</strain>
    </source>
</reference>
<dbReference type="EMBL" id="QGKR01000149">
    <property type="protein sequence ID" value="PWR10825.1"/>
    <property type="molecule type" value="Genomic_DNA"/>
</dbReference>
<dbReference type="AlphaFoldDB" id="A0A317DDT0"/>
<evidence type="ECO:0000313" key="2">
    <source>
        <dbReference type="EMBL" id="PWR10825.1"/>
    </source>
</evidence>
<keyword evidence="3" id="KW-1185">Reference proteome</keyword>
<feature type="compositionally biased region" description="Low complexity" evidence="1">
    <location>
        <begin position="135"/>
        <end position="145"/>
    </location>
</feature>
<proteinExistence type="predicted"/>
<evidence type="ECO:0000313" key="3">
    <source>
        <dbReference type="Proteomes" id="UP000245410"/>
    </source>
</evidence>
<organism evidence="2 3">
    <name type="scientific">Micromonospora acroterricola</name>
    <dbReference type="NCBI Taxonomy" id="2202421"/>
    <lineage>
        <taxon>Bacteria</taxon>
        <taxon>Bacillati</taxon>
        <taxon>Actinomycetota</taxon>
        <taxon>Actinomycetes</taxon>
        <taxon>Micromonosporales</taxon>
        <taxon>Micromonosporaceae</taxon>
        <taxon>Micromonospora</taxon>
    </lineage>
</organism>
<name>A0A317DDT0_9ACTN</name>
<dbReference type="Proteomes" id="UP000245410">
    <property type="component" value="Unassembled WGS sequence"/>
</dbReference>